<organism evidence="8 9">
    <name type="scientific">Stentor coeruleus</name>
    <dbReference type="NCBI Taxonomy" id="5963"/>
    <lineage>
        <taxon>Eukaryota</taxon>
        <taxon>Sar</taxon>
        <taxon>Alveolata</taxon>
        <taxon>Ciliophora</taxon>
        <taxon>Postciliodesmatophora</taxon>
        <taxon>Heterotrichea</taxon>
        <taxon>Heterotrichida</taxon>
        <taxon>Stentoridae</taxon>
        <taxon>Stentor</taxon>
    </lineage>
</organism>
<feature type="chain" id="PRO_5012616245" description="ADP-dependent glucokinase" evidence="7">
    <location>
        <begin position="25"/>
        <end position="454"/>
    </location>
</feature>
<dbReference type="GO" id="GO:0006096">
    <property type="term" value="P:glycolytic process"/>
    <property type="evidence" value="ECO:0007669"/>
    <property type="project" value="UniProtKB-KW"/>
</dbReference>
<dbReference type="Gene3D" id="3.40.1190.20">
    <property type="match status" value="1"/>
</dbReference>
<dbReference type="PANTHER" id="PTHR21208">
    <property type="entry name" value="ADP-DEPENDENT GLUCOKINASE"/>
    <property type="match status" value="1"/>
</dbReference>
<evidence type="ECO:0000256" key="5">
    <source>
        <dbReference type="ARBA" id="ARBA00022842"/>
    </source>
</evidence>
<evidence type="ECO:0000313" key="8">
    <source>
        <dbReference type="EMBL" id="OMJ76714.1"/>
    </source>
</evidence>
<dbReference type="InterPro" id="IPR007666">
    <property type="entry name" value="ADP_PFK/GK"/>
</dbReference>
<dbReference type="Proteomes" id="UP000187209">
    <property type="component" value="Unassembled WGS sequence"/>
</dbReference>
<dbReference type="PROSITE" id="PS51255">
    <property type="entry name" value="ADPK"/>
    <property type="match status" value="1"/>
</dbReference>
<sequence>MKCTWIIISIQFIIISYLFINSQTQTEVPNLNKSLEKLRHSACNSALLSSSCLTFNKPDTRNCNIAFTFAAMIDIRLRFTDFTNLLIPPPEARHHEQVKTKQQMLETMAYSFSTGRAAEYRVTKELFDFIISILQGVENWKTLGGNGAMMSLRAAHEGCGSYLSAPVTEEMTKYFPSNVQFLNEFVDAPDLHIILEYREGERWGKYLAPRSNRFYMNHDTLNINPKFLEGINSTPNVQVIAIGGLQLIENTEVEDDFLTKTHIAILSNKNKKIKTHIEMGDFHSYTYFKKLQPLFKSADSIGMNEQELGILLTHLKKIKFAGYPSKAPIKKYLEDLVDLIDELTDNLYEASRIHLHTINSQIICSNNEWTDPEIATARSAILAGQFACNNTDIQHTSFSFYENDDWYVEDITKCWGHKHMRCCLALVPTCLNVVQVSGLGDNISAMGLVYHPIK</sequence>
<proteinExistence type="predicted"/>
<keyword evidence="9" id="KW-1185">Reference proteome</keyword>
<evidence type="ECO:0000256" key="4">
    <source>
        <dbReference type="ARBA" id="ARBA00022777"/>
    </source>
</evidence>
<keyword evidence="7" id="KW-0732">Signal</keyword>
<keyword evidence="6" id="KW-0324">Glycolysis</keyword>
<reference evidence="8 9" key="1">
    <citation type="submission" date="2016-11" db="EMBL/GenBank/DDBJ databases">
        <title>The macronuclear genome of Stentor coeruleus: a giant cell with tiny introns.</title>
        <authorList>
            <person name="Slabodnick M."/>
            <person name="Ruby J.G."/>
            <person name="Reiff S.B."/>
            <person name="Swart E.C."/>
            <person name="Gosai S."/>
            <person name="Prabakaran S."/>
            <person name="Witkowska E."/>
            <person name="Larue G.E."/>
            <person name="Fisher S."/>
            <person name="Freeman R.M."/>
            <person name="Gunawardena J."/>
            <person name="Chu W."/>
            <person name="Stover N.A."/>
            <person name="Gregory B.D."/>
            <person name="Nowacki M."/>
            <person name="Derisi J."/>
            <person name="Roy S.W."/>
            <person name="Marshall W.F."/>
            <person name="Sood P."/>
        </authorList>
    </citation>
    <scope>NUCLEOTIDE SEQUENCE [LARGE SCALE GENOMIC DNA]</scope>
    <source>
        <strain evidence="8">WM001</strain>
    </source>
</reference>
<evidence type="ECO:0000256" key="3">
    <source>
        <dbReference type="ARBA" id="ARBA00022723"/>
    </source>
</evidence>
<dbReference type="AlphaFoldDB" id="A0A1R2BJ13"/>
<keyword evidence="5" id="KW-0460">Magnesium</keyword>
<dbReference type="OrthoDB" id="309977at2759"/>
<keyword evidence="3" id="KW-0479">Metal-binding</keyword>
<evidence type="ECO:0008006" key="10">
    <source>
        <dbReference type="Google" id="ProtNLM"/>
    </source>
</evidence>
<dbReference type="GO" id="GO:0006006">
    <property type="term" value="P:glucose metabolic process"/>
    <property type="evidence" value="ECO:0007669"/>
    <property type="project" value="TreeGrafter"/>
</dbReference>
<dbReference type="SUPFAM" id="SSF53613">
    <property type="entry name" value="Ribokinase-like"/>
    <property type="match status" value="1"/>
</dbReference>
<dbReference type="EMBL" id="MPUH01000614">
    <property type="protein sequence ID" value="OMJ76714.1"/>
    <property type="molecule type" value="Genomic_DNA"/>
</dbReference>
<gene>
    <name evidence="8" type="ORF">SteCoe_23826</name>
</gene>
<evidence type="ECO:0000256" key="7">
    <source>
        <dbReference type="SAM" id="SignalP"/>
    </source>
</evidence>
<name>A0A1R2BJ13_9CILI</name>
<evidence type="ECO:0000313" key="9">
    <source>
        <dbReference type="Proteomes" id="UP000187209"/>
    </source>
</evidence>
<dbReference type="GO" id="GO:0005783">
    <property type="term" value="C:endoplasmic reticulum"/>
    <property type="evidence" value="ECO:0007669"/>
    <property type="project" value="TreeGrafter"/>
</dbReference>
<keyword evidence="2" id="KW-0808">Transferase</keyword>
<evidence type="ECO:0000256" key="1">
    <source>
        <dbReference type="ARBA" id="ARBA00022490"/>
    </source>
</evidence>
<keyword evidence="1" id="KW-0963">Cytoplasm</keyword>
<keyword evidence="4" id="KW-0418">Kinase</keyword>
<feature type="signal peptide" evidence="7">
    <location>
        <begin position="1"/>
        <end position="24"/>
    </location>
</feature>
<evidence type="ECO:0000256" key="6">
    <source>
        <dbReference type="ARBA" id="ARBA00023152"/>
    </source>
</evidence>
<dbReference type="Pfam" id="PF04587">
    <property type="entry name" value="ADP_PFK_GK"/>
    <property type="match status" value="1"/>
</dbReference>
<dbReference type="PANTHER" id="PTHR21208:SF1">
    <property type="entry name" value="ADP-DEPENDENT GLUCOKINASE"/>
    <property type="match status" value="1"/>
</dbReference>
<evidence type="ECO:0000256" key="2">
    <source>
        <dbReference type="ARBA" id="ARBA00022679"/>
    </source>
</evidence>
<protein>
    <recommendedName>
        <fullName evidence="10">ADP-dependent glucokinase</fullName>
    </recommendedName>
</protein>
<dbReference type="InterPro" id="IPR029056">
    <property type="entry name" value="Ribokinase-like"/>
</dbReference>
<comment type="caution">
    <text evidence="8">The sequence shown here is derived from an EMBL/GenBank/DDBJ whole genome shotgun (WGS) entry which is preliminary data.</text>
</comment>
<accession>A0A1R2BJ13</accession>
<dbReference type="GO" id="GO:0046872">
    <property type="term" value="F:metal ion binding"/>
    <property type="evidence" value="ECO:0007669"/>
    <property type="project" value="UniProtKB-KW"/>
</dbReference>
<dbReference type="GO" id="GO:0043843">
    <property type="term" value="F:ADP-specific glucokinase activity"/>
    <property type="evidence" value="ECO:0007669"/>
    <property type="project" value="TreeGrafter"/>
</dbReference>